<dbReference type="SUPFAM" id="SSF55729">
    <property type="entry name" value="Acyl-CoA N-acyltransferases (Nat)"/>
    <property type="match status" value="1"/>
</dbReference>
<reference evidence="2 3" key="1">
    <citation type="submission" date="2020-04" db="EMBL/GenBank/DDBJ databases">
        <title>Ferrimonas sp. S7 isolated from sea water.</title>
        <authorList>
            <person name="Bae S.S."/>
            <person name="Baek K."/>
        </authorList>
    </citation>
    <scope>NUCLEOTIDE SEQUENCE [LARGE SCALE GENOMIC DNA]</scope>
    <source>
        <strain evidence="2 3">S7</strain>
    </source>
</reference>
<sequence>MTNSNRLTAEQAAQISIPAHATDGEAVLIRATRPQDAETILDLYPEISTRSLYMRFLRVIDKPTLKQVQRYTNVDFDIHLGLVVLYGPEQKLCGAGRIIRTKPEESIGELSCMMIDKMQRKGLGRLLVATLIDQARAWGITEVVALVHPQNGPMLRLFKSLGYPCQIVWEEGDYMVSIDNRLPPDFELNPPYQKTPASA</sequence>
<dbReference type="RefSeq" id="WP_168659649.1">
    <property type="nucleotide sequence ID" value="NZ_CP051180.1"/>
</dbReference>
<organism evidence="2 3">
    <name type="scientific">Ferrimonas lipolytica</name>
    <dbReference type="NCBI Taxonomy" id="2724191"/>
    <lineage>
        <taxon>Bacteria</taxon>
        <taxon>Pseudomonadati</taxon>
        <taxon>Pseudomonadota</taxon>
        <taxon>Gammaproteobacteria</taxon>
        <taxon>Alteromonadales</taxon>
        <taxon>Ferrimonadaceae</taxon>
        <taxon>Ferrimonas</taxon>
    </lineage>
</organism>
<name>A0A6H1UBC8_9GAMM</name>
<dbReference type="GO" id="GO:0016747">
    <property type="term" value="F:acyltransferase activity, transferring groups other than amino-acyl groups"/>
    <property type="evidence" value="ECO:0007669"/>
    <property type="project" value="InterPro"/>
</dbReference>
<evidence type="ECO:0000313" key="2">
    <source>
        <dbReference type="EMBL" id="QIZ76387.1"/>
    </source>
</evidence>
<dbReference type="KEGG" id="fes:HER31_05650"/>
<dbReference type="Proteomes" id="UP000501602">
    <property type="component" value="Chromosome"/>
</dbReference>
<protein>
    <submittedName>
        <fullName evidence="2">GNAT family N-acetyltransferase</fullName>
    </submittedName>
</protein>
<keyword evidence="2" id="KW-0808">Transferase</keyword>
<dbReference type="PROSITE" id="PS51186">
    <property type="entry name" value="GNAT"/>
    <property type="match status" value="1"/>
</dbReference>
<dbReference type="InterPro" id="IPR000182">
    <property type="entry name" value="GNAT_dom"/>
</dbReference>
<dbReference type="CDD" id="cd04301">
    <property type="entry name" value="NAT_SF"/>
    <property type="match status" value="1"/>
</dbReference>
<dbReference type="AlphaFoldDB" id="A0A6H1UBC8"/>
<dbReference type="Pfam" id="PF00583">
    <property type="entry name" value="Acetyltransf_1"/>
    <property type="match status" value="1"/>
</dbReference>
<proteinExistence type="predicted"/>
<keyword evidence="3" id="KW-1185">Reference proteome</keyword>
<evidence type="ECO:0000259" key="1">
    <source>
        <dbReference type="PROSITE" id="PS51186"/>
    </source>
</evidence>
<dbReference type="EMBL" id="CP051180">
    <property type="protein sequence ID" value="QIZ76387.1"/>
    <property type="molecule type" value="Genomic_DNA"/>
</dbReference>
<dbReference type="InterPro" id="IPR016181">
    <property type="entry name" value="Acyl_CoA_acyltransferase"/>
</dbReference>
<evidence type="ECO:0000313" key="3">
    <source>
        <dbReference type="Proteomes" id="UP000501602"/>
    </source>
</evidence>
<dbReference type="Gene3D" id="3.40.630.30">
    <property type="match status" value="1"/>
</dbReference>
<gene>
    <name evidence="2" type="ORF">HER31_05650</name>
</gene>
<feature type="domain" description="N-acetyltransferase" evidence="1">
    <location>
        <begin position="27"/>
        <end position="185"/>
    </location>
</feature>
<accession>A0A6H1UBC8</accession>